<gene>
    <name evidence="6" type="ORF">EW093_09950</name>
</gene>
<dbReference type="InterPro" id="IPR051453">
    <property type="entry name" value="MBL_Glyoxalase_II"/>
</dbReference>
<evidence type="ECO:0000256" key="2">
    <source>
        <dbReference type="ARBA" id="ARBA00022723"/>
    </source>
</evidence>
<protein>
    <submittedName>
        <fullName evidence="6">MBL fold metallo-hydrolase</fullName>
    </submittedName>
</protein>
<dbReference type="PANTHER" id="PTHR46233">
    <property type="entry name" value="HYDROXYACYLGLUTATHIONE HYDROLASE GLOC"/>
    <property type="match status" value="1"/>
</dbReference>
<keyword evidence="3 6" id="KW-0378">Hydrolase</keyword>
<dbReference type="EMBL" id="CP035807">
    <property type="protein sequence ID" value="QEN05018.1"/>
    <property type="molecule type" value="Genomic_DNA"/>
</dbReference>
<accession>A0A5C1QCF7</accession>
<name>A0A5C1QCF7_9SPIO</name>
<comment type="cofactor">
    <cofactor evidence="1">
        <name>Zn(2+)</name>
        <dbReference type="ChEBI" id="CHEBI:29105"/>
    </cofactor>
</comment>
<keyword evidence="4" id="KW-0862">Zinc</keyword>
<dbReference type="Gene3D" id="3.60.15.10">
    <property type="entry name" value="Ribonuclease Z/Hydroxyacylglutathione hydrolase-like"/>
    <property type="match status" value="1"/>
</dbReference>
<reference evidence="6 7" key="2">
    <citation type="submission" date="2019-09" db="EMBL/GenBank/DDBJ databases">
        <title>Complete Genome Sequence and Methylome Analysis of free living Spirochaetas.</title>
        <authorList>
            <person name="Leshcheva N."/>
            <person name="Mikheeva N."/>
        </authorList>
    </citation>
    <scope>NUCLEOTIDE SEQUENCE [LARGE SCALE GENOMIC DNA]</scope>
    <source>
        <strain evidence="6 7">P</strain>
    </source>
</reference>
<dbReference type="RefSeq" id="WP_149568259.1">
    <property type="nucleotide sequence ID" value="NZ_CP035807.1"/>
</dbReference>
<evidence type="ECO:0000259" key="5">
    <source>
        <dbReference type="SMART" id="SM00849"/>
    </source>
</evidence>
<dbReference type="OrthoDB" id="9802248at2"/>
<keyword evidence="2" id="KW-0479">Metal-binding</keyword>
<sequence>MIETIITGDLGVNTYLFNFSDNKIVIVDPGSDEDKIIKKIEVLDLKPEAILLTHGHFDHIGAVKTIKSKYNIPVYIHSGDSVFLGDKGSQTHLEMFKSMGQNSDYFFNSYYVENDPADFIIKDGDILTDFSLEVIHTPGHSPGSVCFYSKDKQVLFTGDTMFKGGMGRTDFIGGNYNQLLNSLEKLKKLPIDTKVFPGHGDSSTIGRES</sequence>
<dbReference type="PANTHER" id="PTHR46233:SF3">
    <property type="entry name" value="HYDROXYACYLGLUTATHIONE HYDROLASE GLOC"/>
    <property type="match status" value="1"/>
</dbReference>
<dbReference type="InterPro" id="IPR036866">
    <property type="entry name" value="RibonucZ/Hydroxyglut_hydro"/>
</dbReference>
<dbReference type="AlphaFoldDB" id="A0A5C1QCF7"/>
<reference evidence="6 7" key="1">
    <citation type="submission" date="2019-02" db="EMBL/GenBank/DDBJ databases">
        <authorList>
            <person name="Fomenkov A."/>
            <person name="Dubinina G."/>
            <person name="Grabovich M."/>
            <person name="Vincze T."/>
            <person name="Roberts R.J."/>
        </authorList>
    </citation>
    <scope>NUCLEOTIDE SEQUENCE [LARGE SCALE GENOMIC DNA]</scope>
    <source>
        <strain evidence="6 7">P</strain>
    </source>
</reference>
<dbReference type="GO" id="GO:0046872">
    <property type="term" value="F:metal ion binding"/>
    <property type="evidence" value="ECO:0007669"/>
    <property type="project" value="UniProtKB-KW"/>
</dbReference>
<organism evidence="6 7">
    <name type="scientific">Thiospirochaeta perfilievii</name>
    <dbReference type="NCBI Taxonomy" id="252967"/>
    <lineage>
        <taxon>Bacteria</taxon>
        <taxon>Pseudomonadati</taxon>
        <taxon>Spirochaetota</taxon>
        <taxon>Spirochaetia</taxon>
        <taxon>Spirochaetales</taxon>
        <taxon>Spirochaetaceae</taxon>
        <taxon>Thiospirochaeta</taxon>
    </lineage>
</organism>
<dbReference type="Proteomes" id="UP000323824">
    <property type="component" value="Chromosome"/>
</dbReference>
<proteinExistence type="predicted"/>
<evidence type="ECO:0000256" key="4">
    <source>
        <dbReference type="ARBA" id="ARBA00022833"/>
    </source>
</evidence>
<evidence type="ECO:0000256" key="3">
    <source>
        <dbReference type="ARBA" id="ARBA00022801"/>
    </source>
</evidence>
<evidence type="ECO:0000256" key="1">
    <source>
        <dbReference type="ARBA" id="ARBA00001947"/>
    </source>
</evidence>
<dbReference type="CDD" id="cd06262">
    <property type="entry name" value="metallo-hydrolase-like_MBL-fold"/>
    <property type="match status" value="1"/>
</dbReference>
<dbReference type="KEGG" id="sper:EW093_09950"/>
<dbReference type="InterPro" id="IPR001279">
    <property type="entry name" value="Metallo-B-lactamas"/>
</dbReference>
<evidence type="ECO:0000313" key="6">
    <source>
        <dbReference type="EMBL" id="QEN05018.1"/>
    </source>
</evidence>
<feature type="domain" description="Metallo-beta-lactamase" evidence="5">
    <location>
        <begin position="11"/>
        <end position="199"/>
    </location>
</feature>
<keyword evidence="7" id="KW-1185">Reference proteome</keyword>
<dbReference type="Pfam" id="PF00753">
    <property type="entry name" value="Lactamase_B"/>
    <property type="match status" value="1"/>
</dbReference>
<dbReference type="GO" id="GO:0016787">
    <property type="term" value="F:hydrolase activity"/>
    <property type="evidence" value="ECO:0007669"/>
    <property type="project" value="UniProtKB-KW"/>
</dbReference>
<evidence type="ECO:0000313" key="7">
    <source>
        <dbReference type="Proteomes" id="UP000323824"/>
    </source>
</evidence>
<dbReference type="SMART" id="SM00849">
    <property type="entry name" value="Lactamase_B"/>
    <property type="match status" value="1"/>
</dbReference>
<dbReference type="SUPFAM" id="SSF56281">
    <property type="entry name" value="Metallo-hydrolase/oxidoreductase"/>
    <property type="match status" value="1"/>
</dbReference>